<organism evidence="2 3">
    <name type="scientific">Halosegnis longus</name>
    <dbReference type="NCBI Taxonomy" id="2216012"/>
    <lineage>
        <taxon>Archaea</taxon>
        <taxon>Methanobacteriati</taxon>
        <taxon>Methanobacteriota</taxon>
        <taxon>Stenosarchaea group</taxon>
        <taxon>Halobacteria</taxon>
        <taxon>Halobacteriales</taxon>
        <taxon>Natronomonadaceae</taxon>
        <taxon>Halosegnis</taxon>
    </lineage>
</organism>
<feature type="transmembrane region" description="Helical" evidence="1">
    <location>
        <begin position="27"/>
        <end position="56"/>
    </location>
</feature>
<gene>
    <name evidence="2" type="ORF">Nmn1133_02295</name>
</gene>
<evidence type="ECO:0000313" key="3">
    <source>
        <dbReference type="Proteomes" id="UP000270581"/>
    </source>
</evidence>
<comment type="caution">
    <text evidence="2">The sequence shown here is derived from an EMBL/GenBank/DDBJ whole genome shotgun (WGS) entry which is preliminary data.</text>
</comment>
<evidence type="ECO:0000256" key="1">
    <source>
        <dbReference type="SAM" id="Phobius"/>
    </source>
</evidence>
<proteinExistence type="predicted"/>
<reference evidence="2 3" key="1">
    <citation type="submission" date="2018-11" db="EMBL/GenBank/DDBJ databases">
        <title>Genome sequences of Natronomonas sp. CBA1133.</title>
        <authorList>
            <person name="Roh S.W."/>
            <person name="Cha I.-T."/>
        </authorList>
    </citation>
    <scope>NUCLEOTIDE SEQUENCE [LARGE SCALE GENOMIC DNA]</scope>
    <source>
        <strain evidence="2 3">CBA1133</strain>
    </source>
</reference>
<protein>
    <submittedName>
        <fullName evidence="2">Uncharacterized protein</fullName>
    </submittedName>
</protein>
<keyword evidence="1" id="KW-0812">Transmembrane</keyword>
<dbReference type="RefSeq" id="WP_075937900.1">
    <property type="nucleotide sequence ID" value="NZ_BDJH01000002.1"/>
</dbReference>
<dbReference type="AlphaFoldDB" id="A0AAJ4UV74"/>
<accession>A0AAJ4UV74</accession>
<dbReference type="Pfam" id="PF26067">
    <property type="entry name" value="DUF8024"/>
    <property type="match status" value="1"/>
</dbReference>
<dbReference type="InterPro" id="IPR058337">
    <property type="entry name" value="DUF8024"/>
</dbReference>
<sequence>MAGFIQNTIQGVIEYFGGVIMQSPEQALLVAVGGLIVGGASAVFGVLSLGAAVSLVGRALPTAGPPEQ</sequence>
<keyword evidence="1" id="KW-1133">Transmembrane helix</keyword>
<dbReference type="Proteomes" id="UP000270581">
    <property type="component" value="Unassembled WGS sequence"/>
</dbReference>
<evidence type="ECO:0000313" key="2">
    <source>
        <dbReference type="EMBL" id="RNJ25629.1"/>
    </source>
</evidence>
<dbReference type="EMBL" id="RJJC01000001">
    <property type="protein sequence ID" value="RNJ25629.1"/>
    <property type="molecule type" value="Genomic_DNA"/>
</dbReference>
<keyword evidence="1" id="KW-0472">Membrane</keyword>
<keyword evidence="3" id="KW-1185">Reference proteome</keyword>
<name>A0AAJ4UV74_9EURY</name>